<dbReference type="Pfam" id="PF16113">
    <property type="entry name" value="ECH_2"/>
    <property type="match status" value="1"/>
</dbReference>
<evidence type="ECO:0000313" key="5">
    <source>
        <dbReference type="EMBL" id="QGX08664.1"/>
    </source>
</evidence>
<dbReference type="InterPro" id="IPR032259">
    <property type="entry name" value="HIBYL-CoA-H"/>
</dbReference>
<sequence>MSEPSVLTQVRGVLGVITLNRPRAINALDLSMMQSVTEVLDRWRDDDAVHAVALVGAGERGFCAGGDVRAVRQAHLDGHDAAAFFAQEYAVDLALAEYAKPVVAVMDGITMGGGVGLGMNADLRLVTERTRMAMPETGIGFFPDVGATYRLSRSPDELGTHVALTGATFDGPDAVVLGLADVVVDSGEVEGLLASIADGAPVEVPATGEVASSLDAQRSWTRACYAGDDASAVVARLEQSGVEAAHEAAQVIRSRSPLAVAITLAHLRRAASAGSLAEVLDADAALAAAMLDGSDFAEGVRAQLVDKDRTPHWQHERVEDVTPEQVAAYLG</sequence>
<evidence type="ECO:0000313" key="6">
    <source>
        <dbReference type="Proteomes" id="UP000271708"/>
    </source>
</evidence>
<gene>
    <name evidence="5" type="ORF">EEW87_001590</name>
</gene>
<dbReference type="NCBIfam" id="NF004127">
    <property type="entry name" value="PRK05617.1"/>
    <property type="match status" value="1"/>
</dbReference>
<protein>
    <recommendedName>
        <fullName evidence="2">3-hydroxyisobutyryl-CoA hydrolase</fullName>
        <ecNumber evidence="2">3.1.2.4</ecNumber>
    </recommendedName>
</protein>
<dbReference type="AlphaFoldDB" id="A0A650GF87"/>
<dbReference type="PANTHER" id="PTHR43176:SF3">
    <property type="entry name" value="3-HYDROXYISOBUTYRYL-COA HYDROLASE, MITOCHONDRIAL"/>
    <property type="match status" value="1"/>
</dbReference>
<dbReference type="EC" id="3.1.2.4" evidence="2"/>
<dbReference type="Proteomes" id="UP000271708">
    <property type="component" value="Chromosome"/>
</dbReference>
<dbReference type="SUPFAM" id="SSF52096">
    <property type="entry name" value="ClpP/crotonase"/>
    <property type="match status" value="1"/>
</dbReference>
<dbReference type="GO" id="GO:0005829">
    <property type="term" value="C:cytosol"/>
    <property type="evidence" value="ECO:0007669"/>
    <property type="project" value="TreeGrafter"/>
</dbReference>
<dbReference type="GeneID" id="59163125"/>
<proteinExistence type="predicted"/>
<dbReference type="PROSITE" id="PS00166">
    <property type="entry name" value="ENOYL_COA_HYDRATASE"/>
    <property type="match status" value="1"/>
</dbReference>
<dbReference type="Gene3D" id="3.90.226.10">
    <property type="entry name" value="2-enoyl-CoA Hydratase, Chain A, domain 1"/>
    <property type="match status" value="1"/>
</dbReference>
<keyword evidence="3" id="KW-0378">Hydrolase</keyword>
<dbReference type="CDD" id="cd06558">
    <property type="entry name" value="crotonase-like"/>
    <property type="match status" value="1"/>
</dbReference>
<evidence type="ECO:0000256" key="2">
    <source>
        <dbReference type="ARBA" id="ARBA00011915"/>
    </source>
</evidence>
<dbReference type="GO" id="GO:0006574">
    <property type="term" value="P:L-valine catabolic process"/>
    <property type="evidence" value="ECO:0007669"/>
    <property type="project" value="TreeGrafter"/>
</dbReference>
<dbReference type="GO" id="GO:0016853">
    <property type="term" value="F:isomerase activity"/>
    <property type="evidence" value="ECO:0007669"/>
    <property type="project" value="UniProtKB-KW"/>
</dbReference>
<dbReference type="InterPro" id="IPR029045">
    <property type="entry name" value="ClpP/crotonase-like_dom_sf"/>
</dbReference>
<reference evidence="5 6" key="1">
    <citation type="submission" date="2019-09" db="EMBL/GenBank/DDBJ databases">
        <title>Complete Genome Sequence of Janibacter melonis M714 with both human health impact and industrial applications.</title>
        <authorList>
            <person name="Jin M."/>
            <person name="Zhao Q.R."/>
        </authorList>
    </citation>
    <scope>NUCLEOTIDE SEQUENCE [LARGE SCALE GENOMIC DNA]</scope>
    <source>
        <strain evidence="5 6">M714</strain>
    </source>
</reference>
<dbReference type="GO" id="GO:0003860">
    <property type="term" value="F:3-hydroxyisobutyryl-CoA hydrolase activity"/>
    <property type="evidence" value="ECO:0007669"/>
    <property type="project" value="UniProtKB-EC"/>
</dbReference>
<feature type="domain" description="Enoyl-CoA hydratase/isomerase" evidence="4">
    <location>
        <begin position="15"/>
        <end position="330"/>
    </location>
</feature>
<keyword evidence="5" id="KW-0413">Isomerase</keyword>
<accession>A0A650GF87</accession>
<dbReference type="KEGG" id="jme:EEW87_001590"/>
<dbReference type="InterPro" id="IPR045004">
    <property type="entry name" value="ECH_dom"/>
</dbReference>
<evidence type="ECO:0000256" key="3">
    <source>
        <dbReference type="ARBA" id="ARBA00022801"/>
    </source>
</evidence>
<dbReference type="RefSeq" id="WP_123091478.1">
    <property type="nucleotide sequence ID" value="NZ_CP044548.2"/>
</dbReference>
<organism evidence="5 6">
    <name type="scientific">Janibacter melonis</name>
    <dbReference type="NCBI Taxonomy" id="262209"/>
    <lineage>
        <taxon>Bacteria</taxon>
        <taxon>Bacillati</taxon>
        <taxon>Actinomycetota</taxon>
        <taxon>Actinomycetes</taxon>
        <taxon>Micrococcales</taxon>
        <taxon>Intrasporangiaceae</taxon>
        <taxon>Janibacter</taxon>
    </lineage>
</organism>
<evidence type="ECO:0000256" key="1">
    <source>
        <dbReference type="ARBA" id="ARBA00001709"/>
    </source>
</evidence>
<dbReference type="EMBL" id="CP044548">
    <property type="protein sequence ID" value="QGX08664.1"/>
    <property type="molecule type" value="Genomic_DNA"/>
</dbReference>
<comment type="catalytic activity">
    <reaction evidence="1">
        <text>3-hydroxy-2-methylpropanoyl-CoA + H2O = 3-hydroxy-2-methylpropanoate + CoA + H(+)</text>
        <dbReference type="Rhea" id="RHEA:20888"/>
        <dbReference type="ChEBI" id="CHEBI:11805"/>
        <dbReference type="ChEBI" id="CHEBI:15377"/>
        <dbReference type="ChEBI" id="CHEBI:15378"/>
        <dbReference type="ChEBI" id="CHEBI:57287"/>
        <dbReference type="ChEBI" id="CHEBI:57340"/>
        <dbReference type="EC" id="3.1.2.4"/>
    </reaction>
</comment>
<dbReference type="PANTHER" id="PTHR43176">
    <property type="entry name" value="3-HYDROXYISOBUTYRYL-COA HYDROLASE-RELATED"/>
    <property type="match status" value="1"/>
</dbReference>
<name>A0A650GF87_9MICO</name>
<dbReference type="InterPro" id="IPR018376">
    <property type="entry name" value="Enoyl-CoA_hyd/isom_CS"/>
</dbReference>
<evidence type="ECO:0000259" key="4">
    <source>
        <dbReference type="Pfam" id="PF16113"/>
    </source>
</evidence>